<dbReference type="PROSITE" id="PS00028">
    <property type="entry name" value="ZINC_FINGER_C2H2_1"/>
    <property type="match status" value="2"/>
</dbReference>
<proteinExistence type="predicted"/>
<dbReference type="Gene3D" id="3.30.160.60">
    <property type="entry name" value="Classic Zinc Finger"/>
    <property type="match status" value="3"/>
</dbReference>
<feature type="domain" description="C2H2-type" evidence="8">
    <location>
        <begin position="271"/>
        <end position="298"/>
    </location>
</feature>
<dbReference type="SMART" id="SM00349">
    <property type="entry name" value="KRAB"/>
    <property type="match status" value="1"/>
</dbReference>
<keyword evidence="2" id="KW-0479">Metal-binding</keyword>
<feature type="domain" description="C2H2-type" evidence="8">
    <location>
        <begin position="243"/>
        <end position="270"/>
    </location>
</feature>
<dbReference type="GO" id="GO:0005634">
    <property type="term" value="C:nucleus"/>
    <property type="evidence" value="ECO:0007669"/>
    <property type="project" value="UniProtKB-SubCell"/>
</dbReference>
<reference evidence="10 11" key="1">
    <citation type="journal article" date="2023" name="bioRxiv">
        <title>Conserved and derived expression patterns and positive selection on dental genes reveal complex evolutionary context of ever-growing rodent molars.</title>
        <authorList>
            <person name="Calamari Z.T."/>
            <person name="Song A."/>
            <person name="Cohen E."/>
            <person name="Akter M."/>
            <person name="Roy R.D."/>
            <person name="Hallikas O."/>
            <person name="Christensen M.M."/>
            <person name="Li P."/>
            <person name="Marangoni P."/>
            <person name="Jernvall J."/>
            <person name="Klein O.D."/>
        </authorList>
    </citation>
    <scope>NUCLEOTIDE SEQUENCE [LARGE SCALE GENOMIC DNA]</scope>
    <source>
        <strain evidence="10">V071</strain>
    </source>
</reference>
<dbReference type="Proteomes" id="UP001488838">
    <property type="component" value="Unassembled WGS sequence"/>
</dbReference>
<dbReference type="PROSITE" id="PS50157">
    <property type="entry name" value="ZINC_FINGER_C2H2_2"/>
    <property type="match status" value="2"/>
</dbReference>
<dbReference type="Gene3D" id="6.10.140.140">
    <property type="match status" value="1"/>
</dbReference>
<feature type="region of interest" description="Disordered" evidence="7">
    <location>
        <begin position="29"/>
        <end position="55"/>
    </location>
</feature>
<keyword evidence="11" id="KW-1185">Reference proteome</keyword>
<dbReference type="AlphaFoldDB" id="A0AAW0I4C1"/>
<dbReference type="InterPro" id="IPR036051">
    <property type="entry name" value="KRAB_dom_sf"/>
</dbReference>
<keyword evidence="4 6" id="KW-0863">Zinc-finger</keyword>
<evidence type="ECO:0000256" key="3">
    <source>
        <dbReference type="ARBA" id="ARBA00022737"/>
    </source>
</evidence>
<evidence type="ECO:0000256" key="5">
    <source>
        <dbReference type="ARBA" id="ARBA00022833"/>
    </source>
</evidence>
<evidence type="ECO:0000256" key="4">
    <source>
        <dbReference type="ARBA" id="ARBA00022771"/>
    </source>
</evidence>
<evidence type="ECO:0000313" key="10">
    <source>
        <dbReference type="EMBL" id="KAK7809237.1"/>
    </source>
</evidence>
<accession>A0AAW0I4C1</accession>
<comment type="subcellular location">
    <subcellularLocation>
        <location evidence="1">Nucleus</location>
    </subcellularLocation>
</comment>
<keyword evidence="3" id="KW-0677">Repeat</keyword>
<feature type="non-terminal residue" evidence="10">
    <location>
        <position position="304"/>
    </location>
</feature>
<gene>
    <name evidence="10" type="ORF">U0070_025646</name>
</gene>
<organism evidence="10 11">
    <name type="scientific">Myodes glareolus</name>
    <name type="common">Bank vole</name>
    <name type="synonym">Clethrionomys glareolus</name>
    <dbReference type="NCBI Taxonomy" id="447135"/>
    <lineage>
        <taxon>Eukaryota</taxon>
        <taxon>Metazoa</taxon>
        <taxon>Chordata</taxon>
        <taxon>Craniata</taxon>
        <taxon>Vertebrata</taxon>
        <taxon>Euteleostomi</taxon>
        <taxon>Mammalia</taxon>
        <taxon>Eutheria</taxon>
        <taxon>Euarchontoglires</taxon>
        <taxon>Glires</taxon>
        <taxon>Rodentia</taxon>
        <taxon>Myomorpha</taxon>
        <taxon>Muroidea</taxon>
        <taxon>Cricetidae</taxon>
        <taxon>Arvicolinae</taxon>
        <taxon>Myodes</taxon>
    </lineage>
</organism>
<feature type="region of interest" description="Disordered" evidence="7">
    <location>
        <begin position="140"/>
        <end position="162"/>
    </location>
</feature>
<name>A0AAW0I4C1_MYOGA</name>
<dbReference type="CDD" id="cd07765">
    <property type="entry name" value="KRAB_A-box"/>
    <property type="match status" value="1"/>
</dbReference>
<dbReference type="InterPro" id="IPR001909">
    <property type="entry name" value="KRAB"/>
</dbReference>
<sequence>GLHFVEPRGAYLNAEDAAGVTETRKLPGAAVAAGRPGKVSSAVGEPKPSGPGTSQGLLTFRDVTVDFPQEEWECLDSAQRALYIDVMLENYSNLVSVENYYICDPAHQHVKTEKESFECNDLGKVLHDPSTSAFYKTSETTENSNNCTCNNPRDSSIDSSNLDRHESIHTGEEPYKSKDCEKSQNLCSSITQDQRLYTASKEHKQEEYIDYFSSTCSLLQQPIYIGETPYQRHQKIHTDEEHCSCQECGKVFHQLSHLKSHYRLHSGEKPYKCNECDRSFPHYSSLRWHQKTHSLETFYKCKEC</sequence>
<dbReference type="PROSITE" id="PS50805">
    <property type="entry name" value="KRAB"/>
    <property type="match status" value="1"/>
</dbReference>
<dbReference type="Pfam" id="PF01352">
    <property type="entry name" value="KRAB"/>
    <property type="match status" value="1"/>
</dbReference>
<protein>
    <submittedName>
        <fullName evidence="10">Uncharacterized protein</fullName>
    </submittedName>
</protein>
<dbReference type="SMART" id="SM00355">
    <property type="entry name" value="ZnF_C2H2"/>
    <property type="match status" value="2"/>
</dbReference>
<evidence type="ECO:0000256" key="1">
    <source>
        <dbReference type="ARBA" id="ARBA00004123"/>
    </source>
</evidence>
<dbReference type="FunFam" id="3.30.160.60:FF:000016">
    <property type="entry name" value="zinc finger protein 37 homolog"/>
    <property type="match status" value="1"/>
</dbReference>
<dbReference type="PANTHER" id="PTHR23234">
    <property type="entry name" value="ZNF44 PROTEIN"/>
    <property type="match status" value="1"/>
</dbReference>
<keyword evidence="5" id="KW-0862">Zinc</keyword>
<feature type="domain" description="KRAB" evidence="9">
    <location>
        <begin position="58"/>
        <end position="130"/>
    </location>
</feature>
<dbReference type="SUPFAM" id="SSF57667">
    <property type="entry name" value="beta-beta-alpha zinc fingers"/>
    <property type="match status" value="3"/>
</dbReference>
<dbReference type="Pfam" id="PF00096">
    <property type="entry name" value="zf-C2H2"/>
    <property type="match status" value="2"/>
</dbReference>
<evidence type="ECO:0000256" key="2">
    <source>
        <dbReference type="ARBA" id="ARBA00022723"/>
    </source>
</evidence>
<dbReference type="InterPro" id="IPR050758">
    <property type="entry name" value="Znf_C2H2-type"/>
</dbReference>
<evidence type="ECO:0000256" key="6">
    <source>
        <dbReference type="PROSITE-ProRule" id="PRU00042"/>
    </source>
</evidence>
<evidence type="ECO:0000256" key="7">
    <source>
        <dbReference type="SAM" id="MobiDB-lite"/>
    </source>
</evidence>
<dbReference type="GO" id="GO:0006355">
    <property type="term" value="P:regulation of DNA-templated transcription"/>
    <property type="evidence" value="ECO:0007669"/>
    <property type="project" value="InterPro"/>
</dbReference>
<evidence type="ECO:0000259" key="8">
    <source>
        <dbReference type="PROSITE" id="PS50157"/>
    </source>
</evidence>
<dbReference type="GO" id="GO:0008270">
    <property type="term" value="F:zinc ion binding"/>
    <property type="evidence" value="ECO:0007669"/>
    <property type="project" value="UniProtKB-KW"/>
</dbReference>
<evidence type="ECO:0000259" key="9">
    <source>
        <dbReference type="PROSITE" id="PS50805"/>
    </source>
</evidence>
<dbReference type="PANTHER" id="PTHR23234:SF10">
    <property type="entry name" value="RIKEN CDNA 6720489N17 GENE-RELATED"/>
    <property type="match status" value="1"/>
</dbReference>
<feature type="compositionally biased region" description="Low complexity" evidence="7">
    <location>
        <begin position="140"/>
        <end position="151"/>
    </location>
</feature>
<dbReference type="InterPro" id="IPR036236">
    <property type="entry name" value="Znf_C2H2_sf"/>
</dbReference>
<dbReference type="InterPro" id="IPR013087">
    <property type="entry name" value="Znf_C2H2_type"/>
</dbReference>
<dbReference type="SUPFAM" id="SSF109640">
    <property type="entry name" value="KRAB domain (Kruppel-associated box)"/>
    <property type="match status" value="1"/>
</dbReference>
<evidence type="ECO:0000313" key="11">
    <source>
        <dbReference type="Proteomes" id="UP001488838"/>
    </source>
</evidence>
<dbReference type="EMBL" id="JBBHLL010000218">
    <property type="protein sequence ID" value="KAK7809237.1"/>
    <property type="molecule type" value="Genomic_DNA"/>
</dbReference>
<feature type="non-terminal residue" evidence="10">
    <location>
        <position position="1"/>
    </location>
</feature>
<comment type="caution">
    <text evidence="10">The sequence shown here is derived from an EMBL/GenBank/DDBJ whole genome shotgun (WGS) entry which is preliminary data.</text>
</comment>